<evidence type="ECO:0000313" key="3">
    <source>
        <dbReference type="Proteomes" id="UP000007383"/>
    </source>
</evidence>
<reference evidence="3" key="1">
    <citation type="journal article" date="2013" name="Stand. Genomic Sci.">
        <title>Complete genome sequence of the halophilic bacterium Spirochaeta africana type strain (Z-7692(T)) from the alkaline Lake Magadi in the East African Rift.</title>
        <authorList>
            <person name="Liolos K."/>
            <person name="Abt B."/>
            <person name="Scheuner C."/>
            <person name="Teshima H."/>
            <person name="Held B."/>
            <person name="Lapidus A."/>
            <person name="Nolan M."/>
            <person name="Lucas S."/>
            <person name="Deshpande S."/>
            <person name="Cheng J.F."/>
            <person name="Tapia R."/>
            <person name="Goodwin L.A."/>
            <person name="Pitluck S."/>
            <person name="Pagani I."/>
            <person name="Ivanova N."/>
            <person name="Mavromatis K."/>
            <person name="Mikhailova N."/>
            <person name="Huntemann M."/>
            <person name="Pati A."/>
            <person name="Chen A."/>
            <person name="Palaniappan K."/>
            <person name="Land M."/>
            <person name="Rohde M."/>
            <person name="Tindall B.J."/>
            <person name="Detter J.C."/>
            <person name="Goker M."/>
            <person name="Bristow J."/>
            <person name="Eisen J.A."/>
            <person name="Markowitz V."/>
            <person name="Hugenholtz P."/>
            <person name="Woyke T."/>
            <person name="Klenk H.P."/>
            <person name="Kyrpides N.C."/>
        </authorList>
    </citation>
    <scope>NUCLEOTIDE SEQUENCE</scope>
    <source>
        <strain evidence="3">ATCC 700263 / DSM 8902 / Z-7692</strain>
    </source>
</reference>
<dbReference type="RefSeq" id="WP_014455960.1">
    <property type="nucleotide sequence ID" value="NC_017098.1"/>
</dbReference>
<dbReference type="EMBL" id="CP003282">
    <property type="protein sequence ID" value="AFG37977.1"/>
    <property type="molecule type" value="Genomic_DNA"/>
</dbReference>
<proteinExistence type="predicted"/>
<gene>
    <name evidence="2" type="ordered locus">Spiaf_1926</name>
</gene>
<dbReference type="OrthoDB" id="368775at2"/>
<protein>
    <submittedName>
        <fullName evidence="2">Uncharacterized protein</fullName>
    </submittedName>
</protein>
<dbReference type="Proteomes" id="UP000007383">
    <property type="component" value="Chromosome"/>
</dbReference>
<evidence type="ECO:0000313" key="2">
    <source>
        <dbReference type="EMBL" id="AFG37977.1"/>
    </source>
</evidence>
<dbReference type="eggNOG" id="ENOG5033YSU">
    <property type="taxonomic scope" value="Bacteria"/>
</dbReference>
<organism evidence="2 3">
    <name type="scientific">Spirochaeta africana (strain ATCC 700263 / DSM 8902 / Z-7692)</name>
    <dbReference type="NCBI Taxonomy" id="889378"/>
    <lineage>
        <taxon>Bacteria</taxon>
        <taxon>Pseudomonadati</taxon>
        <taxon>Spirochaetota</taxon>
        <taxon>Spirochaetia</taxon>
        <taxon>Spirochaetales</taxon>
        <taxon>Spirochaetaceae</taxon>
        <taxon>Spirochaeta</taxon>
    </lineage>
</organism>
<sequence>MKFKAIFFLFNAIILLSLGFILILPVLLLDWEYTRMFWAANWYLAAVFAAFFLGVNWYFLRYWSLYRLLEQEDWSGLQQYLHTEIFDRRHFRYQYVRLYIHTAIVLSRPEAILTLEEQLRAESPRMHRRFALLLGIPYLLRSQHEEMAAYYRDQCDRVSGSQHTWVRWCYGFALFLQKRLADAAPELTAVLNHTRNSLLQLASLYMLGMCPGDQVPPDLREREACLRRRFSRQRMLAVIDRKSDNILVLILDQFIRDAVEWLYQGPGAEEHRSD</sequence>
<keyword evidence="1" id="KW-0812">Transmembrane</keyword>
<keyword evidence="1" id="KW-0472">Membrane</keyword>
<keyword evidence="1" id="KW-1133">Transmembrane helix</keyword>
<name>H9UKD4_SPIAZ</name>
<feature type="transmembrane region" description="Helical" evidence="1">
    <location>
        <begin position="40"/>
        <end position="60"/>
    </location>
</feature>
<dbReference type="STRING" id="889378.Spiaf_1926"/>
<keyword evidence="3" id="KW-1185">Reference proteome</keyword>
<dbReference type="KEGG" id="sfc:Spiaf_1926"/>
<dbReference type="HOGENOM" id="CLU_086052_0_0_12"/>
<dbReference type="PATRIC" id="fig|889378.3.peg.1912"/>
<evidence type="ECO:0000256" key="1">
    <source>
        <dbReference type="SAM" id="Phobius"/>
    </source>
</evidence>
<accession>H9UKD4</accession>
<dbReference type="AlphaFoldDB" id="H9UKD4"/>
<feature type="transmembrane region" description="Helical" evidence="1">
    <location>
        <begin position="7"/>
        <end position="28"/>
    </location>
</feature>